<feature type="compositionally biased region" description="Basic and acidic residues" evidence="1">
    <location>
        <begin position="22"/>
        <end position="45"/>
    </location>
</feature>
<feature type="region of interest" description="Disordered" evidence="1">
    <location>
        <begin position="1"/>
        <end position="140"/>
    </location>
</feature>
<evidence type="ECO:0000256" key="1">
    <source>
        <dbReference type="SAM" id="MobiDB-lite"/>
    </source>
</evidence>
<feature type="compositionally biased region" description="Polar residues" evidence="1">
    <location>
        <begin position="422"/>
        <end position="431"/>
    </location>
</feature>
<feature type="compositionally biased region" description="Polar residues" evidence="1">
    <location>
        <begin position="280"/>
        <end position="292"/>
    </location>
</feature>
<feature type="compositionally biased region" description="Low complexity" evidence="1">
    <location>
        <begin position="791"/>
        <end position="802"/>
    </location>
</feature>
<feature type="region of interest" description="Disordered" evidence="1">
    <location>
        <begin position="213"/>
        <end position="258"/>
    </location>
</feature>
<protein>
    <submittedName>
        <fullName evidence="2">Uncharacterized protein</fullName>
    </submittedName>
</protein>
<gene>
    <name evidence="2" type="ORF">GN958_ATG04311</name>
</gene>
<feature type="region of interest" description="Disordered" evidence="1">
    <location>
        <begin position="895"/>
        <end position="940"/>
    </location>
</feature>
<feature type="compositionally biased region" description="Basic and acidic residues" evidence="1">
    <location>
        <begin position="61"/>
        <end position="89"/>
    </location>
</feature>
<feature type="region of interest" description="Disordered" evidence="1">
    <location>
        <begin position="276"/>
        <end position="303"/>
    </location>
</feature>
<feature type="compositionally biased region" description="Polar residues" evidence="1">
    <location>
        <begin position="92"/>
        <end position="102"/>
    </location>
</feature>
<feature type="region of interest" description="Disordered" evidence="1">
    <location>
        <begin position="501"/>
        <end position="528"/>
    </location>
</feature>
<feature type="compositionally biased region" description="Polar residues" evidence="1">
    <location>
        <begin position="803"/>
        <end position="817"/>
    </location>
</feature>
<dbReference type="Proteomes" id="UP000704712">
    <property type="component" value="Unassembled WGS sequence"/>
</dbReference>
<organism evidence="2 3">
    <name type="scientific">Phytophthora infestans</name>
    <name type="common">Potato late blight agent</name>
    <name type="synonym">Botrytis infestans</name>
    <dbReference type="NCBI Taxonomy" id="4787"/>
    <lineage>
        <taxon>Eukaryota</taxon>
        <taxon>Sar</taxon>
        <taxon>Stramenopiles</taxon>
        <taxon>Oomycota</taxon>
        <taxon>Peronosporomycetes</taxon>
        <taxon>Peronosporales</taxon>
        <taxon>Peronosporaceae</taxon>
        <taxon>Phytophthora</taxon>
    </lineage>
</organism>
<accession>A0A8S9V7P4</accession>
<reference evidence="2" key="1">
    <citation type="submission" date="2020-03" db="EMBL/GenBank/DDBJ databases">
        <title>Hybrid Assembly of Korean Phytophthora infestans isolates.</title>
        <authorList>
            <person name="Prokchorchik M."/>
            <person name="Lee Y."/>
            <person name="Seo J."/>
            <person name="Cho J.-H."/>
            <person name="Park Y.-E."/>
            <person name="Jang D.-C."/>
            <person name="Im J.-S."/>
            <person name="Choi J.-G."/>
            <person name="Park H.-J."/>
            <person name="Lee G.-B."/>
            <person name="Lee Y.-G."/>
            <person name="Hong S.-Y."/>
            <person name="Cho K."/>
            <person name="Sohn K.H."/>
        </authorList>
    </citation>
    <scope>NUCLEOTIDE SEQUENCE</scope>
    <source>
        <strain evidence="2">KR_2_A2</strain>
    </source>
</reference>
<evidence type="ECO:0000313" key="3">
    <source>
        <dbReference type="Proteomes" id="UP000704712"/>
    </source>
</evidence>
<feature type="compositionally biased region" description="Basic and acidic residues" evidence="1">
    <location>
        <begin position="353"/>
        <end position="420"/>
    </location>
</feature>
<proteinExistence type="predicted"/>
<dbReference type="EMBL" id="JAACNO010000601">
    <property type="protein sequence ID" value="KAF4146538.1"/>
    <property type="molecule type" value="Genomic_DNA"/>
</dbReference>
<dbReference type="AlphaFoldDB" id="A0A8S9V7P4"/>
<comment type="caution">
    <text evidence="2">The sequence shown here is derived from an EMBL/GenBank/DDBJ whole genome shotgun (WGS) entry which is preliminary data.</text>
</comment>
<sequence>MSGLTTKDAAPSNKINWLKGLPDGDKDASDATPQRKEQESLNADRKLKKKVHKARSITRGDTVKQARQESDKNRYRQEHDGADRDDVLGERSTGSVVSQQHDSLNKELRAQIHTTSLSRTETKRGEKRNRRYLEGKAVKKQQRKRLHANLEMVGVASAKEKAVGLQLTASIDTAKAKAAALRQRRMRKLQARRKATGEYERLAAVKLKRLESSKATRLKRNQREQMRKAQKAPAAAATDEEGSIHPRSAPLFTKEPKEQKKILERQSDAAKKHLGGLKLTSISASKHPQTASSEKKRQKRKSDLLRTFEHRAGGLRQKRLKLEFVKNNAKSVDGGGITIVKSPNKRRQSSLAYEKRSEDVSVVEDPHEHEARPSGDVKTAEGPERQEKPKQNEELCRRKNIREEVKEEGQVDSPDLRKSLSADVNPQGGSEKTSRHKMNDMALDMAPIPRKHIKDAASATSFVIPKRLLINTDGHVKARGESSHHDPKLVGAKIPAVNPVSPLKSCPRLSSRDPIRSQGKRTKAPVPMKNSMLSTHDIALMRLARKRNSVFLAATELAQPSLVDIKVSAARLTGYDIFDADGKVLLDLVPRWSCATKHEMIANMELFTTSFSGVSLAAPKAKETNSRTAEVSALVGGRMMNCYEELRFQRPEDREFYQRHMYGAAFVPQYLRGRATLIARCVCFERKSTGIRFNQDRDREEFAASLSRRYTFKKSTPRCEIRREHWQKMMRNQPSVVYLHYNNIEDAERASHIFRDDAGNAIELKPDHKSCAGSGRGFISASGNGYRMPRRSCSSERSPPKSFMQSTKGGSVLNNPHWQLDHYEATNRYSGYGRPSSPQRNGIDGRYNPSHDSVGKGNGDEIDNVAVAVGTSISLSPKNPLDELPPCTRKHLTIAKGGESLDPQDPNGTSKGNLDEDTDVGMADRSASPRTTSKGPFSPATRGLSWTFIRAKLYGQATVKIKIVATTRRFCSVGKGQG</sequence>
<feature type="region of interest" description="Disordered" evidence="1">
    <location>
        <begin position="782"/>
        <end position="861"/>
    </location>
</feature>
<feature type="compositionally biased region" description="Basic residues" evidence="1">
    <location>
        <begin position="46"/>
        <end position="56"/>
    </location>
</feature>
<evidence type="ECO:0000313" key="2">
    <source>
        <dbReference type="EMBL" id="KAF4146538.1"/>
    </source>
</evidence>
<name>A0A8S9V7P4_PHYIN</name>
<feature type="region of interest" description="Disordered" evidence="1">
    <location>
        <begin position="332"/>
        <end position="437"/>
    </location>
</feature>